<organism evidence="2 3">
    <name type="scientific">Pseudomonas fluorescens</name>
    <dbReference type="NCBI Taxonomy" id="294"/>
    <lineage>
        <taxon>Bacteria</taxon>
        <taxon>Pseudomonadati</taxon>
        <taxon>Pseudomonadota</taxon>
        <taxon>Gammaproteobacteria</taxon>
        <taxon>Pseudomonadales</taxon>
        <taxon>Pseudomonadaceae</taxon>
        <taxon>Pseudomonas</taxon>
    </lineage>
</organism>
<sequence>MKIDLKILSSVSFFICLAAGVLYFTRWGDTEAPVERAASIAVSDHVTLDVVSNALKLELKGCDVAQVPDNFFLHIYPRDTSKAGAEGFINKDFNLNSLKPTSTETRSGIAYCRYEVAYGLSTVDRVAVGQFRSPQGNCCEILWDKQVSFNK</sequence>
<evidence type="ECO:0000256" key="1">
    <source>
        <dbReference type="SAM" id="Phobius"/>
    </source>
</evidence>
<feature type="transmembrane region" description="Helical" evidence="1">
    <location>
        <begin position="7"/>
        <end position="25"/>
    </location>
</feature>
<keyword evidence="1" id="KW-0812">Transmembrane</keyword>
<proteinExistence type="predicted"/>
<dbReference type="AlphaFoldDB" id="A0A7Z3H1R5"/>
<dbReference type="Proteomes" id="UP000501669">
    <property type="component" value="Chromosome"/>
</dbReference>
<dbReference type="RefSeq" id="WP_169431364.1">
    <property type="nucleotide sequence ID" value="NZ_CP027561.1"/>
</dbReference>
<keyword evidence="1" id="KW-0472">Membrane</keyword>
<reference evidence="2 3" key="1">
    <citation type="submission" date="2018-03" db="EMBL/GenBank/DDBJ databases">
        <title>Complete genome sequence of Pseudomonas fluorescens sp. G7.</title>
        <authorList>
            <person name="Gao C.-H."/>
            <person name="Li Z."/>
            <person name="Cai P."/>
        </authorList>
    </citation>
    <scope>NUCLEOTIDE SEQUENCE [LARGE SCALE GENOMIC DNA]</scope>
    <source>
        <strain evidence="2 3">G7</strain>
    </source>
</reference>
<evidence type="ECO:0000313" key="2">
    <source>
        <dbReference type="EMBL" id="QJP96824.1"/>
    </source>
</evidence>
<protein>
    <submittedName>
        <fullName evidence="2">Uncharacterized protein</fullName>
    </submittedName>
</protein>
<gene>
    <name evidence="2" type="ORF">C6Y56_20440</name>
</gene>
<evidence type="ECO:0000313" key="3">
    <source>
        <dbReference type="Proteomes" id="UP000501669"/>
    </source>
</evidence>
<accession>A0A7Z3H1R5</accession>
<keyword evidence="1" id="KW-1133">Transmembrane helix</keyword>
<dbReference type="EMBL" id="CP027561">
    <property type="protein sequence ID" value="QJP96824.1"/>
    <property type="molecule type" value="Genomic_DNA"/>
</dbReference>
<name>A0A7Z3H1R5_PSEFL</name>